<dbReference type="PANTHER" id="PTHR12486:SF5">
    <property type="entry name" value="ADENOSINE 5'-MONOPHOSPHORAMIDASE HINT3"/>
    <property type="match status" value="1"/>
</dbReference>
<evidence type="ECO:0000256" key="2">
    <source>
        <dbReference type="ARBA" id="ARBA00022801"/>
    </source>
</evidence>
<dbReference type="EMBL" id="MU790741">
    <property type="protein sequence ID" value="KAJ3993804.1"/>
    <property type="molecule type" value="Genomic_DNA"/>
</dbReference>
<keyword evidence="6" id="KW-1185">Reference proteome</keyword>
<dbReference type="PROSITE" id="PS51084">
    <property type="entry name" value="HIT_2"/>
    <property type="match status" value="1"/>
</dbReference>
<protein>
    <submittedName>
        <fullName evidence="5">HIT-like domain-containing protein</fullName>
    </submittedName>
</protein>
<name>A0ABQ8Q5N0_9AGAR</name>
<accession>A0ABQ8Q5N0</accession>
<dbReference type="Pfam" id="PF11969">
    <property type="entry name" value="DcpS_C"/>
    <property type="match status" value="1"/>
</dbReference>
<keyword evidence="2" id="KW-0378">Hydrolase</keyword>
<evidence type="ECO:0000313" key="5">
    <source>
        <dbReference type="EMBL" id="KAJ3993804.1"/>
    </source>
</evidence>
<dbReference type="InterPro" id="IPR011146">
    <property type="entry name" value="HIT-like"/>
</dbReference>
<organism evidence="5 6">
    <name type="scientific">Lentinula boryana</name>
    <dbReference type="NCBI Taxonomy" id="40481"/>
    <lineage>
        <taxon>Eukaryota</taxon>
        <taxon>Fungi</taxon>
        <taxon>Dikarya</taxon>
        <taxon>Basidiomycota</taxon>
        <taxon>Agaricomycotina</taxon>
        <taxon>Agaricomycetes</taxon>
        <taxon>Agaricomycetidae</taxon>
        <taxon>Agaricales</taxon>
        <taxon>Marasmiineae</taxon>
        <taxon>Omphalotaceae</taxon>
        <taxon>Lentinula</taxon>
    </lineage>
</organism>
<proteinExistence type="predicted"/>
<gene>
    <name evidence="5" type="ORF">F5050DRAFT_641762</name>
</gene>
<reference evidence="5" key="1">
    <citation type="submission" date="2022-08" db="EMBL/GenBank/DDBJ databases">
        <authorList>
            <consortium name="DOE Joint Genome Institute"/>
            <person name="Min B."/>
            <person name="Riley R."/>
            <person name="Sierra-Patev S."/>
            <person name="Naranjo-Ortiz M."/>
            <person name="Looney B."/>
            <person name="Konkel Z."/>
            <person name="Slot J.C."/>
            <person name="Sakamoto Y."/>
            <person name="Steenwyk J.L."/>
            <person name="Rokas A."/>
            <person name="Carro J."/>
            <person name="Camarero S."/>
            <person name="Ferreira P."/>
            <person name="Molpeceres G."/>
            <person name="Ruiz-Duenas F.J."/>
            <person name="Serrano A."/>
            <person name="Henrissat B."/>
            <person name="Drula E."/>
            <person name="Hughes K.W."/>
            <person name="Mata J.L."/>
            <person name="Ishikawa N.K."/>
            <person name="Vargas-Isla R."/>
            <person name="Ushijima S."/>
            <person name="Smith C.A."/>
            <person name="Ahrendt S."/>
            <person name="Andreopoulos W."/>
            <person name="He G."/>
            <person name="Labutti K."/>
            <person name="Lipzen A."/>
            <person name="Ng V."/>
            <person name="Sandor L."/>
            <person name="Barry K."/>
            <person name="Martinez A.T."/>
            <person name="Xiao Y."/>
            <person name="Gibbons J.G."/>
            <person name="Terashima K."/>
            <person name="Hibbett D.S."/>
            <person name="Grigoriev I.V."/>
        </authorList>
    </citation>
    <scope>NUCLEOTIDE SEQUENCE</scope>
    <source>
        <strain evidence="5">TFB10827</strain>
    </source>
</reference>
<sequence length="272" mass="31713">MPRFILLRRFIVRPAYETAGSRIRGEGPFWSMEEPGSLYSLRCQRMYMSRYCNGTRGISIDFVKRGAERRKVAMLGHFHTRYVYRRRTTMTFARAFWILSRLQMKDKASSQHVPVAEISRYEPDCVFCNVSVENGFDVIWEGDGMIAFRDRDPACEHHFQIIPRLHIPSVRQLEKSDVKMIKAMVNVGHQLLEQLDVKRSMRKMGFHIPPFNSVGHLHLHVQALPYKNFARRVKYPAAPGFKSFHKGFSWFTEANQTILILQQGRSVGIFPC</sequence>
<comment type="caution">
    <text evidence="5">The sequence shown here is derived from an EMBL/GenBank/DDBJ whole genome shotgun (WGS) entry which is preliminary data.</text>
</comment>
<keyword evidence="1" id="KW-0547">Nucleotide-binding</keyword>
<feature type="domain" description="HIT" evidence="4">
    <location>
        <begin position="126"/>
        <end position="231"/>
    </location>
</feature>
<evidence type="ECO:0000256" key="3">
    <source>
        <dbReference type="PROSITE-ProRule" id="PRU00464"/>
    </source>
</evidence>
<evidence type="ECO:0000259" key="4">
    <source>
        <dbReference type="PROSITE" id="PS51084"/>
    </source>
</evidence>
<dbReference type="Proteomes" id="UP001163828">
    <property type="component" value="Unassembled WGS sequence"/>
</dbReference>
<evidence type="ECO:0000313" key="6">
    <source>
        <dbReference type="Proteomes" id="UP001163828"/>
    </source>
</evidence>
<feature type="short sequence motif" description="Histidine triad motif" evidence="3">
    <location>
        <begin position="216"/>
        <end position="220"/>
    </location>
</feature>
<dbReference type="InterPro" id="IPR036265">
    <property type="entry name" value="HIT-like_sf"/>
</dbReference>
<dbReference type="PANTHER" id="PTHR12486">
    <property type="entry name" value="APRATAXIN-RELATED"/>
    <property type="match status" value="1"/>
</dbReference>
<dbReference type="Gene3D" id="3.30.428.10">
    <property type="entry name" value="HIT-like"/>
    <property type="match status" value="1"/>
</dbReference>
<evidence type="ECO:0000256" key="1">
    <source>
        <dbReference type="ARBA" id="ARBA00022741"/>
    </source>
</evidence>
<dbReference type="SUPFAM" id="SSF54197">
    <property type="entry name" value="HIT-like"/>
    <property type="match status" value="1"/>
</dbReference>